<dbReference type="EMBL" id="LN609529">
    <property type="protein sequence ID" value="CEF66044.1"/>
    <property type="molecule type" value="Genomic_DNA"/>
</dbReference>
<gene>
    <name evidence="1 3 4" type="ORF">SRAE_2000071600</name>
</gene>
<dbReference type="AlphaFoldDB" id="A0A090MXU5"/>
<accession>A0A090MXU5</accession>
<dbReference type="CTD" id="36378408"/>
<dbReference type="WormBase" id="SRAE_2000071600">
    <property type="protein sequence ID" value="SRP08005"/>
    <property type="gene ID" value="WBGene00260914"/>
</dbReference>
<evidence type="ECO:0000313" key="4">
    <source>
        <dbReference type="WormBase" id="SRAE_2000071600"/>
    </source>
</evidence>
<organism evidence="1">
    <name type="scientific">Strongyloides ratti</name>
    <name type="common">Parasitic roundworm</name>
    <dbReference type="NCBI Taxonomy" id="34506"/>
    <lineage>
        <taxon>Eukaryota</taxon>
        <taxon>Metazoa</taxon>
        <taxon>Ecdysozoa</taxon>
        <taxon>Nematoda</taxon>
        <taxon>Chromadorea</taxon>
        <taxon>Rhabditida</taxon>
        <taxon>Tylenchina</taxon>
        <taxon>Panagrolaimomorpha</taxon>
        <taxon>Strongyloidoidea</taxon>
        <taxon>Strongyloididae</taxon>
        <taxon>Strongyloides</taxon>
    </lineage>
</organism>
<dbReference type="RefSeq" id="XP_024505244.1">
    <property type="nucleotide sequence ID" value="XM_024651580.1"/>
</dbReference>
<evidence type="ECO:0000313" key="2">
    <source>
        <dbReference type="Proteomes" id="UP000035682"/>
    </source>
</evidence>
<reference evidence="1 2" key="1">
    <citation type="submission" date="2014-09" db="EMBL/GenBank/DDBJ databases">
        <authorList>
            <person name="Martin A.A."/>
        </authorList>
    </citation>
    <scope>NUCLEOTIDE SEQUENCE</scope>
    <source>
        <strain evidence="2">ED321</strain>
        <strain evidence="1">ED321 Heterogonic</strain>
    </source>
</reference>
<sequence length="81" mass="10095">MSRRFDDNYNRYDFYSNDLRSDSDKYNNRPSRYERYGDKNMIYNCSRDDQSKHSGFRDCSREDNSRFNHLHDNHQYIKYLS</sequence>
<dbReference type="Proteomes" id="UP000035682">
    <property type="component" value="Unplaced"/>
</dbReference>
<proteinExistence type="predicted"/>
<protein>
    <submittedName>
        <fullName evidence="1 3">Uncharacterized protein</fullName>
    </submittedName>
</protein>
<reference evidence="3" key="2">
    <citation type="submission" date="2020-12" db="UniProtKB">
        <authorList>
            <consortium name="WormBaseParasite"/>
        </authorList>
    </citation>
    <scope>IDENTIFICATION</scope>
</reference>
<evidence type="ECO:0000313" key="1">
    <source>
        <dbReference type="EMBL" id="CEF66044.1"/>
    </source>
</evidence>
<evidence type="ECO:0000313" key="3">
    <source>
        <dbReference type="WBParaSite" id="SRAE_2000071600.1"/>
    </source>
</evidence>
<name>A0A090MXU5_STRRB</name>
<keyword evidence="2" id="KW-1185">Reference proteome</keyword>
<dbReference type="GeneID" id="36378408"/>
<dbReference type="WBParaSite" id="SRAE_2000071600.1">
    <property type="protein sequence ID" value="SRAE_2000071600.1"/>
    <property type="gene ID" value="WBGene00260914"/>
</dbReference>